<dbReference type="Gene3D" id="2.40.30.170">
    <property type="match status" value="1"/>
</dbReference>
<feature type="coiled-coil region" evidence="1">
    <location>
        <begin position="181"/>
        <end position="208"/>
    </location>
</feature>
<dbReference type="PANTHER" id="PTHR30438">
    <property type="entry name" value="36 KDA ANTIGEN-RELATED"/>
    <property type="match status" value="1"/>
</dbReference>
<protein>
    <submittedName>
        <fullName evidence="3">Biotin/lipoyl-binding protein</fullName>
    </submittedName>
</protein>
<organism evidence="3 4">
    <name type="scientific">Desulfovibrio piger</name>
    <dbReference type="NCBI Taxonomy" id="901"/>
    <lineage>
        <taxon>Bacteria</taxon>
        <taxon>Pseudomonadati</taxon>
        <taxon>Thermodesulfobacteriota</taxon>
        <taxon>Desulfovibrionia</taxon>
        <taxon>Desulfovibrionales</taxon>
        <taxon>Desulfovibrionaceae</taxon>
        <taxon>Desulfovibrio</taxon>
    </lineage>
</organism>
<reference evidence="3 4" key="1">
    <citation type="submission" date="2020-04" db="EMBL/GenBank/DDBJ databases">
        <authorList>
            <person name="Hitch T.C.A."/>
            <person name="Wylensek D."/>
            <person name="Clavel T."/>
        </authorList>
    </citation>
    <scope>NUCLEOTIDE SEQUENCE [LARGE SCALE GENOMIC DNA]</scope>
    <source>
        <strain evidence="3 4">PG-251-APC-1</strain>
    </source>
</reference>
<dbReference type="AlphaFoldDB" id="A0A848CC22"/>
<feature type="domain" description="YbhG-like alpha-helical hairpin" evidence="2">
    <location>
        <begin position="75"/>
        <end position="200"/>
    </location>
</feature>
<dbReference type="InterPro" id="IPR059052">
    <property type="entry name" value="HH_YbhG-like"/>
</dbReference>
<proteinExistence type="predicted"/>
<evidence type="ECO:0000313" key="4">
    <source>
        <dbReference type="Proteomes" id="UP000522333"/>
    </source>
</evidence>
<dbReference type="Gene3D" id="2.40.50.100">
    <property type="match status" value="2"/>
</dbReference>
<evidence type="ECO:0000256" key="1">
    <source>
        <dbReference type="SAM" id="Coils"/>
    </source>
</evidence>
<dbReference type="Gene3D" id="1.10.287.470">
    <property type="entry name" value="Helix hairpin bin"/>
    <property type="match status" value="1"/>
</dbReference>
<dbReference type="SUPFAM" id="SSF111369">
    <property type="entry name" value="HlyD-like secretion proteins"/>
    <property type="match status" value="1"/>
</dbReference>
<evidence type="ECO:0000259" key="2">
    <source>
        <dbReference type="Pfam" id="PF25881"/>
    </source>
</evidence>
<dbReference type="EMBL" id="JABAFY010000012">
    <property type="protein sequence ID" value="NME51868.1"/>
    <property type="molecule type" value="Genomic_DNA"/>
</dbReference>
<dbReference type="Pfam" id="PF25881">
    <property type="entry name" value="HH_YBHG"/>
    <property type="match status" value="1"/>
</dbReference>
<dbReference type="PANTHER" id="PTHR30438:SF1">
    <property type="entry name" value="36 KDA ANTIGEN"/>
    <property type="match status" value="1"/>
</dbReference>
<feature type="coiled-coil region" evidence="1">
    <location>
        <begin position="77"/>
        <end position="111"/>
    </location>
</feature>
<sequence>MMRRFLLPAVLGLVAAGIAVMALSGLLDVDRENTFIQGEMDGTRIDVAAKFSARVAATPGRDGAPVRQGDLLLRLDGTEMEARVLQTRQELERARAQLEKALNGTREEEIRRLHQQHQEAVAALALAEKTHARCRVLHAQQAVSTQRYDEAVNALTQARARELAMKAALEEAVTGSRQEDIAAARAATQALEARLQEVESMARDVELRSPVDGEISKVLVDVGELVAPGYPLVTLIELDDLWMVIQVREDQLQDVRMGRLLVGQIPALSGKKVVFRVDYMAPLGNYATWRATNNSDSFDLKTFEVRGRPVKPVPGLRPGMSVIFAWPFDPVMEDGH</sequence>
<name>A0A848CC22_9BACT</name>
<keyword evidence="1" id="KW-0175">Coiled coil</keyword>
<comment type="caution">
    <text evidence="3">The sequence shown here is derived from an EMBL/GenBank/DDBJ whole genome shotgun (WGS) entry which is preliminary data.</text>
</comment>
<evidence type="ECO:0000313" key="3">
    <source>
        <dbReference type="EMBL" id="NME51868.1"/>
    </source>
</evidence>
<accession>A0A848CC22</accession>
<dbReference type="Proteomes" id="UP000522333">
    <property type="component" value="Unassembled WGS sequence"/>
</dbReference>
<gene>
    <name evidence="3" type="ORF">HF854_04850</name>
</gene>
<dbReference type="RefSeq" id="WP_168935280.1">
    <property type="nucleotide sequence ID" value="NZ_JABAFY010000012.1"/>
</dbReference>